<evidence type="ECO:0000256" key="1">
    <source>
        <dbReference type="ARBA" id="ARBA00004123"/>
    </source>
</evidence>
<evidence type="ECO:0000256" key="11">
    <source>
        <dbReference type="SAM" id="MobiDB-lite"/>
    </source>
</evidence>
<evidence type="ECO:0000256" key="5">
    <source>
        <dbReference type="ARBA" id="ARBA00022448"/>
    </source>
</evidence>
<dbReference type="EMBL" id="FO082274">
    <property type="protein sequence ID" value="CCO16738.1"/>
    <property type="molecule type" value="Genomic_DNA"/>
</dbReference>
<evidence type="ECO:0000256" key="3">
    <source>
        <dbReference type="ARBA" id="ARBA00006094"/>
    </source>
</evidence>
<evidence type="ECO:0000259" key="12">
    <source>
        <dbReference type="Pfam" id="PF10258"/>
    </source>
</evidence>
<feature type="domain" description="Phosphorylated adapter RNA export protein RNA-binding" evidence="12">
    <location>
        <begin position="110"/>
        <end position="191"/>
    </location>
</feature>
<evidence type="ECO:0000256" key="6">
    <source>
        <dbReference type="ARBA" id="ARBA00022490"/>
    </source>
</evidence>
<dbReference type="PANTHER" id="PTHR13135">
    <property type="entry name" value="CYTOSOLIC RESINIFERATOXIN BINDING PROTEIN RBP-26"/>
    <property type="match status" value="1"/>
</dbReference>
<keyword evidence="9" id="KW-0539">Nucleus</keyword>
<evidence type="ECO:0000313" key="14">
    <source>
        <dbReference type="Proteomes" id="UP000198341"/>
    </source>
</evidence>
<keyword evidence="7" id="KW-0694">RNA-binding</keyword>
<comment type="similarity">
    <text evidence="3">Belongs to the PHAX family.</text>
</comment>
<evidence type="ECO:0000313" key="13">
    <source>
        <dbReference type="EMBL" id="CCO16738.1"/>
    </source>
</evidence>
<dbReference type="InterPro" id="IPR039047">
    <property type="entry name" value="PHAX"/>
</dbReference>
<dbReference type="GO" id="GO:0003723">
    <property type="term" value="F:RNA binding"/>
    <property type="evidence" value="ECO:0007669"/>
    <property type="project" value="UniProtKB-KW"/>
</dbReference>
<dbReference type="GO" id="GO:0005737">
    <property type="term" value="C:cytoplasm"/>
    <property type="evidence" value="ECO:0007669"/>
    <property type="project" value="UniProtKB-SubCell"/>
</dbReference>
<name>K8F5A6_9CHLO</name>
<dbReference type="GO" id="GO:0015031">
    <property type="term" value="P:protein transport"/>
    <property type="evidence" value="ECO:0007669"/>
    <property type="project" value="UniProtKB-KW"/>
</dbReference>
<dbReference type="InterPro" id="IPR019385">
    <property type="entry name" value="PHAX_RNA-binding_domain"/>
</dbReference>
<dbReference type="RefSeq" id="XP_007513180.1">
    <property type="nucleotide sequence ID" value="XM_007513118.1"/>
</dbReference>
<dbReference type="GeneID" id="19015510"/>
<dbReference type="PANTHER" id="PTHR13135:SF0">
    <property type="entry name" value="PHOSPHORYLATED ADAPTER RNA EXPORT PROTEIN"/>
    <property type="match status" value="1"/>
</dbReference>
<gene>
    <name evidence="13" type="ORF">Bathy05g00060</name>
</gene>
<dbReference type="GO" id="GO:0006408">
    <property type="term" value="P:snRNA export from nucleus"/>
    <property type="evidence" value="ECO:0007669"/>
    <property type="project" value="InterPro"/>
</dbReference>
<keyword evidence="8" id="KW-0653">Protein transport</keyword>
<comment type="subcellular location">
    <subcellularLocation>
        <location evidence="2">Cytoplasm</location>
    </subcellularLocation>
    <subcellularLocation>
        <location evidence="1">Nucleus</location>
    </subcellularLocation>
</comment>
<keyword evidence="6" id="KW-0963">Cytoplasm</keyword>
<accession>K8F5A6</accession>
<sequence>MSAATLDFEDVRVLEEKETFELINVNEASTAPQQPPKMLTAPGLMTTGNSNVVEMKFKVGNTKPGASNKNNGKLLLNFESSKRKANASPAFKSNRRKSANGSRSSDLGRIAKEICNQLNEPKVSLMRRALDIVGGEMVSNLAVEVQNIESKGGMQTADGSRRRTPGGVFWALFKQRVSQEVYEDVFAEEKEKARERQRKRKSVQRTKEADGEQDMDTSMSPPSTVEKAMAPSSSPSWAAVAKTPATIKVKASSNNVVEDLTEELPSYEEMVSDNETPKAPPAETMAAKLFKSNNNSGFFKPGKEKQDSMFGGKEKQDAPTAGASFAEKLDMVTPKASLNTKKAWADEDEDMFAAEDEELLNAPVKKAADKEQAPKWTGASFASVIAK</sequence>
<feature type="region of interest" description="Disordered" evidence="11">
    <location>
        <begin position="364"/>
        <end position="387"/>
    </location>
</feature>
<protein>
    <recommendedName>
        <fullName evidence="4">Phosphorylated adapter RNA export protein</fullName>
    </recommendedName>
    <alternativeName>
        <fullName evidence="10">RNA U small nuclear RNA export adapter protein</fullName>
    </alternativeName>
</protein>
<dbReference type="Pfam" id="PF10258">
    <property type="entry name" value="PHAX_RNA-bd"/>
    <property type="match status" value="1"/>
</dbReference>
<evidence type="ECO:0000256" key="7">
    <source>
        <dbReference type="ARBA" id="ARBA00022884"/>
    </source>
</evidence>
<dbReference type="KEGG" id="bpg:Bathy05g00060"/>
<feature type="region of interest" description="Disordered" evidence="11">
    <location>
        <begin position="85"/>
        <end position="105"/>
    </location>
</feature>
<evidence type="ECO:0000256" key="10">
    <source>
        <dbReference type="ARBA" id="ARBA00030834"/>
    </source>
</evidence>
<feature type="compositionally biased region" description="Basic residues" evidence="11">
    <location>
        <begin position="195"/>
        <end position="204"/>
    </location>
</feature>
<dbReference type="eggNOG" id="KOG3948">
    <property type="taxonomic scope" value="Eukaryota"/>
</dbReference>
<feature type="compositionally biased region" description="Low complexity" evidence="11">
    <location>
        <begin position="228"/>
        <end position="239"/>
    </location>
</feature>
<dbReference type="Proteomes" id="UP000198341">
    <property type="component" value="Chromosome 5"/>
</dbReference>
<evidence type="ECO:0000256" key="2">
    <source>
        <dbReference type="ARBA" id="ARBA00004496"/>
    </source>
</evidence>
<dbReference type="AlphaFoldDB" id="K8F5A6"/>
<dbReference type="OrthoDB" id="498933at2759"/>
<dbReference type="GO" id="GO:0005634">
    <property type="term" value="C:nucleus"/>
    <property type="evidence" value="ECO:0007669"/>
    <property type="project" value="UniProtKB-SubCell"/>
</dbReference>
<reference evidence="13 14" key="1">
    <citation type="submission" date="2011-10" db="EMBL/GenBank/DDBJ databases">
        <authorList>
            <person name="Genoscope - CEA"/>
        </authorList>
    </citation>
    <scope>NUCLEOTIDE SEQUENCE [LARGE SCALE GENOMIC DNA]</scope>
    <source>
        <strain evidence="13 14">RCC 1105</strain>
    </source>
</reference>
<evidence type="ECO:0000256" key="9">
    <source>
        <dbReference type="ARBA" id="ARBA00023242"/>
    </source>
</evidence>
<keyword evidence="5" id="KW-0813">Transport</keyword>
<proteinExistence type="inferred from homology"/>
<dbReference type="InterPro" id="IPR038092">
    <property type="entry name" value="PHAX_RNA-binding_sf"/>
</dbReference>
<dbReference type="STRING" id="41875.K8F5A6"/>
<evidence type="ECO:0000256" key="8">
    <source>
        <dbReference type="ARBA" id="ARBA00022927"/>
    </source>
</evidence>
<feature type="region of interest" description="Disordered" evidence="11">
    <location>
        <begin position="190"/>
        <end position="239"/>
    </location>
</feature>
<dbReference type="Gene3D" id="1.10.10.1440">
    <property type="entry name" value="PHAX RNA-binding domain"/>
    <property type="match status" value="1"/>
</dbReference>
<evidence type="ECO:0000256" key="4">
    <source>
        <dbReference type="ARBA" id="ARBA00016856"/>
    </source>
</evidence>
<feature type="region of interest" description="Disordered" evidence="11">
    <location>
        <begin position="292"/>
        <end position="326"/>
    </location>
</feature>
<keyword evidence="14" id="KW-1185">Reference proteome</keyword>
<feature type="compositionally biased region" description="Basic and acidic residues" evidence="11">
    <location>
        <begin position="301"/>
        <end position="317"/>
    </location>
</feature>
<organism evidence="13 14">
    <name type="scientific">Bathycoccus prasinos</name>
    <dbReference type="NCBI Taxonomy" id="41875"/>
    <lineage>
        <taxon>Eukaryota</taxon>
        <taxon>Viridiplantae</taxon>
        <taxon>Chlorophyta</taxon>
        <taxon>Mamiellophyceae</taxon>
        <taxon>Mamiellales</taxon>
        <taxon>Bathycoccaceae</taxon>
        <taxon>Bathycoccus</taxon>
    </lineage>
</organism>